<gene>
    <name evidence="2" type="ORF">F511_25708</name>
</gene>
<feature type="compositionally biased region" description="Basic and acidic residues" evidence="1">
    <location>
        <begin position="24"/>
        <end position="43"/>
    </location>
</feature>
<dbReference type="Proteomes" id="UP000250235">
    <property type="component" value="Unassembled WGS sequence"/>
</dbReference>
<reference evidence="2 3" key="1">
    <citation type="journal article" date="2015" name="Proc. Natl. Acad. Sci. U.S.A.">
        <title>The resurrection genome of Boea hygrometrica: A blueprint for survival of dehydration.</title>
        <authorList>
            <person name="Xiao L."/>
            <person name="Yang G."/>
            <person name="Zhang L."/>
            <person name="Yang X."/>
            <person name="Zhao S."/>
            <person name="Ji Z."/>
            <person name="Zhou Q."/>
            <person name="Hu M."/>
            <person name="Wang Y."/>
            <person name="Chen M."/>
            <person name="Xu Y."/>
            <person name="Jin H."/>
            <person name="Xiao X."/>
            <person name="Hu G."/>
            <person name="Bao F."/>
            <person name="Hu Y."/>
            <person name="Wan P."/>
            <person name="Li L."/>
            <person name="Deng X."/>
            <person name="Kuang T."/>
            <person name="Xiang C."/>
            <person name="Zhu J.K."/>
            <person name="Oliver M.J."/>
            <person name="He Y."/>
        </authorList>
    </citation>
    <scope>NUCLEOTIDE SEQUENCE [LARGE SCALE GENOMIC DNA]</scope>
    <source>
        <strain evidence="3">cv. XS01</strain>
    </source>
</reference>
<evidence type="ECO:0000313" key="2">
    <source>
        <dbReference type="EMBL" id="KZV18077.1"/>
    </source>
</evidence>
<feature type="region of interest" description="Disordered" evidence="1">
    <location>
        <begin position="75"/>
        <end position="115"/>
    </location>
</feature>
<evidence type="ECO:0000313" key="3">
    <source>
        <dbReference type="Proteomes" id="UP000250235"/>
    </source>
</evidence>
<sequence>MPRSLVHLFKKARRYPNWNSKGTPKLDKPARTKEDQLGEEKTGSGRSGQAGCLWICRSVIVNNVDAYDDVKVEDSCSEKSNQLGRKQLGNKLRAQRRTRSEEKKRALTSSVKQAA</sequence>
<proteinExistence type="predicted"/>
<name>A0A2Z7AAP3_9LAMI</name>
<protein>
    <submittedName>
        <fullName evidence="2">Uncharacterized protein</fullName>
    </submittedName>
</protein>
<dbReference type="AlphaFoldDB" id="A0A2Z7AAP3"/>
<evidence type="ECO:0000256" key="1">
    <source>
        <dbReference type="SAM" id="MobiDB-lite"/>
    </source>
</evidence>
<accession>A0A2Z7AAP3</accession>
<organism evidence="2 3">
    <name type="scientific">Dorcoceras hygrometricum</name>
    <dbReference type="NCBI Taxonomy" id="472368"/>
    <lineage>
        <taxon>Eukaryota</taxon>
        <taxon>Viridiplantae</taxon>
        <taxon>Streptophyta</taxon>
        <taxon>Embryophyta</taxon>
        <taxon>Tracheophyta</taxon>
        <taxon>Spermatophyta</taxon>
        <taxon>Magnoliopsida</taxon>
        <taxon>eudicotyledons</taxon>
        <taxon>Gunneridae</taxon>
        <taxon>Pentapetalae</taxon>
        <taxon>asterids</taxon>
        <taxon>lamiids</taxon>
        <taxon>Lamiales</taxon>
        <taxon>Gesneriaceae</taxon>
        <taxon>Didymocarpoideae</taxon>
        <taxon>Trichosporeae</taxon>
        <taxon>Loxocarpinae</taxon>
        <taxon>Dorcoceras</taxon>
    </lineage>
</organism>
<dbReference type="EMBL" id="KV017532">
    <property type="protein sequence ID" value="KZV18077.1"/>
    <property type="molecule type" value="Genomic_DNA"/>
</dbReference>
<feature type="region of interest" description="Disordered" evidence="1">
    <location>
        <begin position="12"/>
        <end position="49"/>
    </location>
</feature>
<keyword evidence="3" id="KW-1185">Reference proteome</keyword>